<evidence type="ECO:0000313" key="3">
    <source>
        <dbReference type="Proteomes" id="UP000494252"/>
    </source>
</evidence>
<organism evidence="2 3">
    <name type="scientific">Paraburkholderia fynbosensis</name>
    <dbReference type="NCBI Taxonomy" id="1200993"/>
    <lineage>
        <taxon>Bacteria</taxon>
        <taxon>Pseudomonadati</taxon>
        <taxon>Pseudomonadota</taxon>
        <taxon>Betaproteobacteria</taxon>
        <taxon>Burkholderiales</taxon>
        <taxon>Burkholderiaceae</taxon>
        <taxon>Paraburkholderia</taxon>
    </lineage>
</organism>
<dbReference type="AlphaFoldDB" id="A0A6J5GGJ4"/>
<protein>
    <submittedName>
        <fullName evidence="2">Uncharacterized protein</fullName>
    </submittedName>
</protein>
<keyword evidence="3" id="KW-1185">Reference proteome</keyword>
<name>A0A6J5GGJ4_9BURK</name>
<feature type="compositionally biased region" description="Low complexity" evidence="1">
    <location>
        <begin position="246"/>
        <end position="259"/>
    </location>
</feature>
<gene>
    <name evidence="2" type="ORF">LMG27177_04805</name>
</gene>
<dbReference type="EMBL" id="CADIKI010000015">
    <property type="protein sequence ID" value="CAB3800345.1"/>
    <property type="molecule type" value="Genomic_DNA"/>
</dbReference>
<feature type="region of interest" description="Disordered" evidence="1">
    <location>
        <begin position="233"/>
        <end position="280"/>
    </location>
</feature>
<evidence type="ECO:0000313" key="2">
    <source>
        <dbReference type="EMBL" id="CAB3800345.1"/>
    </source>
</evidence>
<evidence type="ECO:0000256" key="1">
    <source>
        <dbReference type="SAM" id="MobiDB-lite"/>
    </source>
</evidence>
<dbReference type="Proteomes" id="UP000494252">
    <property type="component" value="Unassembled WGS sequence"/>
</dbReference>
<proteinExistence type="predicted"/>
<accession>A0A6J5GGJ4</accession>
<reference evidence="2 3" key="1">
    <citation type="submission" date="2020-04" db="EMBL/GenBank/DDBJ databases">
        <authorList>
            <person name="De Canck E."/>
        </authorList>
    </citation>
    <scope>NUCLEOTIDE SEQUENCE [LARGE SCALE GENOMIC DNA]</scope>
    <source>
        <strain evidence="2 3">LMG 27177</strain>
    </source>
</reference>
<sequence>MPNRIANCNARISVRSPQIQVRDAYRRKKTLFPQRNRAGQDGTVVHARGCLSTSNHLNLIELLLRKLLSYRQCRSCVNRCYLRMLPLRSPALLLLLSLFPLRLSLPLLMLSERQPHHSPVLRLRLHLAANPLLLRAYRVDCALLHCFYCLLPYCPAAFDDHGKLPSTVRFKTTRGMTASMGSVFCRAMENSVCECIRTQLREPRGFAGLIWRIDVTGGFGRRCAAADALAQTATGGSDGTGRAKRSTTTNTRATARSPSHAFSSNARAKRAPQQATPPRA</sequence>